<accession>A0A561T185</accession>
<dbReference type="InterPro" id="IPR018060">
    <property type="entry name" value="HTH_AraC"/>
</dbReference>
<dbReference type="Pfam" id="PF12833">
    <property type="entry name" value="HTH_18"/>
    <property type="match status" value="1"/>
</dbReference>
<dbReference type="EMBL" id="VIWU01000001">
    <property type="protein sequence ID" value="TWF80876.1"/>
    <property type="molecule type" value="Genomic_DNA"/>
</dbReference>
<evidence type="ECO:0000256" key="1">
    <source>
        <dbReference type="ARBA" id="ARBA00023015"/>
    </source>
</evidence>
<evidence type="ECO:0000313" key="5">
    <source>
        <dbReference type="EMBL" id="TWF80876.1"/>
    </source>
</evidence>
<dbReference type="InterPro" id="IPR009057">
    <property type="entry name" value="Homeodomain-like_sf"/>
</dbReference>
<comment type="caution">
    <text evidence="5">The sequence shown here is derived from an EMBL/GenBank/DDBJ whole genome shotgun (WGS) entry which is preliminary data.</text>
</comment>
<keyword evidence="6" id="KW-1185">Reference proteome</keyword>
<dbReference type="PANTHER" id="PTHR46796:SF15">
    <property type="entry name" value="BLL1074 PROTEIN"/>
    <property type="match status" value="1"/>
</dbReference>
<gene>
    <name evidence="5" type="ORF">FHX44_116819</name>
</gene>
<evidence type="ECO:0000259" key="4">
    <source>
        <dbReference type="PROSITE" id="PS01124"/>
    </source>
</evidence>
<keyword evidence="2" id="KW-0238">DNA-binding</keyword>
<dbReference type="SMART" id="SM00342">
    <property type="entry name" value="HTH_ARAC"/>
    <property type="match status" value="1"/>
</dbReference>
<name>A0A561T185_9PSEU</name>
<keyword evidence="1" id="KW-0805">Transcription regulation</keyword>
<organism evidence="5 6">
    <name type="scientific">Pseudonocardia hierapolitana</name>
    <dbReference type="NCBI Taxonomy" id="1128676"/>
    <lineage>
        <taxon>Bacteria</taxon>
        <taxon>Bacillati</taxon>
        <taxon>Actinomycetota</taxon>
        <taxon>Actinomycetes</taxon>
        <taxon>Pseudonocardiales</taxon>
        <taxon>Pseudonocardiaceae</taxon>
        <taxon>Pseudonocardia</taxon>
    </lineage>
</organism>
<reference evidence="5 6" key="1">
    <citation type="submission" date="2019-06" db="EMBL/GenBank/DDBJ databases">
        <title>Sequencing the genomes of 1000 actinobacteria strains.</title>
        <authorList>
            <person name="Klenk H.-P."/>
        </authorList>
    </citation>
    <scope>NUCLEOTIDE SEQUENCE [LARGE SCALE GENOMIC DNA]</scope>
    <source>
        <strain evidence="5 6">DSM 45671</strain>
    </source>
</reference>
<dbReference type="GO" id="GO:0003700">
    <property type="term" value="F:DNA-binding transcription factor activity"/>
    <property type="evidence" value="ECO:0007669"/>
    <property type="project" value="InterPro"/>
</dbReference>
<dbReference type="Gene3D" id="1.10.10.60">
    <property type="entry name" value="Homeodomain-like"/>
    <property type="match status" value="1"/>
</dbReference>
<dbReference type="InterPro" id="IPR046532">
    <property type="entry name" value="DUF6597"/>
</dbReference>
<sequence length="274" mass="29735">MDGEYSLGRPHPALARYVVRYLGYREHSSTPVRRRQAPVASCTLIISLGPRIRLHGPAGPSAPASFLAGMHDGPVLTEYVGHQLGVQVDLGPLGVFALLGRPMPELTNVAPQLTELDVPELADLPARLADAPDWPRRFALLDDALLRRLDASAARPDPEVAWAWRQLVRSAGRVGVQELATDTGWSRRHLLNRFRGQVGLGPKTAARVLRFQRAARLLAPTSAYGTQQISARPVTAASISDVAAACGYADHAHLVREFHALAACTPSEYLAEWS</sequence>
<keyword evidence="3" id="KW-0804">Transcription</keyword>
<dbReference type="SUPFAM" id="SSF46689">
    <property type="entry name" value="Homeodomain-like"/>
    <property type="match status" value="1"/>
</dbReference>
<dbReference type="Pfam" id="PF20240">
    <property type="entry name" value="DUF6597"/>
    <property type="match status" value="1"/>
</dbReference>
<dbReference type="AlphaFoldDB" id="A0A561T185"/>
<dbReference type="OrthoDB" id="2559672at2"/>
<evidence type="ECO:0000313" key="6">
    <source>
        <dbReference type="Proteomes" id="UP000321261"/>
    </source>
</evidence>
<dbReference type="PROSITE" id="PS01124">
    <property type="entry name" value="HTH_ARAC_FAMILY_2"/>
    <property type="match status" value="1"/>
</dbReference>
<feature type="domain" description="HTH araC/xylS-type" evidence="4">
    <location>
        <begin position="157"/>
        <end position="272"/>
    </location>
</feature>
<dbReference type="InterPro" id="IPR050204">
    <property type="entry name" value="AraC_XylS_family_regulators"/>
</dbReference>
<protein>
    <submittedName>
        <fullName evidence="5">AraC family transcriptional regulator</fullName>
    </submittedName>
</protein>
<evidence type="ECO:0000256" key="3">
    <source>
        <dbReference type="ARBA" id="ARBA00023163"/>
    </source>
</evidence>
<dbReference type="GO" id="GO:0043565">
    <property type="term" value="F:sequence-specific DNA binding"/>
    <property type="evidence" value="ECO:0007669"/>
    <property type="project" value="InterPro"/>
</dbReference>
<dbReference type="PANTHER" id="PTHR46796">
    <property type="entry name" value="HTH-TYPE TRANSCRIPTIONAL ACTIVATOR RHAS-RELATED"/>
    <property type="match status" value="1"/>
</dbReference>
<evidence type="ECO:0000256" key="2">
    <source>
        <dbReference type="ARBA" id="ARBA00023125"/>
    </source>
</evidence>
<dbReference type="RefSeq" id="WP_147259483.1">
    <property type="nucleotide sequence ID" value="NZ_VIWU01000001.1"/>
</dbReference>
<proteinExistence type="predicted"/>
<dbReference type="Proteomes" id="UP000321261">
    <property type="component" value="Unassembled WGS sequence"/>
</dbReference>